<dbReference type="InterPro" id="IPR010730">
    <property type="entry name" value="HET"/>
</dbReference>
<dbReference type="Pfam" id="PF06985">
    <property type="entry name" value="HET"/>
    <property type="match status" value="1"/>
</dbReference>
<keyword evidence="3" id="KW-1185">Reference proteome</keyword>
<dbReference type="GeneID" id="70181536"/>
<dbReference type="EMBL" id="JAGTJQ010000014">
    <property type="protein sequence ID" value="KAH7012650.1"/>
    <property type="molecule type" value="Genomic_DNA"/>
</dbReference>
<dbReference type="OrthoDB" id="8300194at2759"/>
<reference evidence="2" key="1">
    <citation type="journal article" date="2021" name="Nat. Commun.">
        <title>Genetic determinants of endophytism in the Arabidopsis root mycobiome.</title>
        <authorList>
            <person name="Mesny F."/>
            <person name="Miyauchi S."/>
            <person name="Thiergart T."/>
            <person name="Pickel B."/>
            <person name="Atanasova L."/>
            <person name="Karlsson M."/>
            <person name="Huettel B."/>
            <person name="Barry K.W."/>
            <person name="Haridas S."/>
            <person name="Chen C."/>
            <person name="Bauer D."/>
            <person name="Andreopoulos W."/>
            <person name="Pangilinan J."/>
            <person name="LaButti K."/>
            <person name="Riley R."/>
            <person name="Lipzen A."/>
            <person name="Clum A."/>
            <person name="Drula E."/>
            <person name="Henrissat B."/>
            <person name="Kohler A."/>
            <person name="Grigoriev I.V."/>
            <person name="Martin F.M."/>
            <person name="Hacquard S."/>
        </authorList>
    </citation>
    <scope>NUCLEOTIDE SEQUENCE</scope>
    <source>
        <strain evidence="2">MPI-CAGE-CH-0230</strain>
    </source>
</reference>
<accession>A0A9P8XUF3</accession>
<comment type="caution">
    <text evidence="2">The sequence shown here is derived from an EMBL/GenBank/DDBJ whole genome shotgun (WGS) entry which is preliminary data.</text>
</comment>
<dbReference type="Proteomes" id="UP000756346">
    <property type="component" value="Unassembled WGS sequence"/>
</dbReference>
<sequence length="589" mass="66485">MMLQNNLSVGLPMCGTAGHVYDDPNTDKFWEFVERQIKVCTEEHDNCRACDRQAETAGLLPTRLIQLDTPTERELSIRLVDTHEEPDMHGKTYVALSHRWGEKMPITTTRETFSVRKFDIPWNSLSLTFQDAIRVALRIGIHLIWIDSLCIIQGDKDDWEIEAAKMASIYRSAFAVISATSANGPHDGFLDREASYAPVRGTTVTEEPFELYLRRSRLHHGYFTGSNDALEPGDHALLSRAWCFQERLLGTRVIHFVKDDIIFECLHGAVCQCGGLPRHRSIESSNARRYVDSLRCSTCGAESVSVTDNSWQREHAEGCSAIVFSAWEDIVADYSKTSITFPADWLPALSGIANQLSEQVKSRYFAGLWGNNILDGLLWVPCENRESSRQPRNQSKAYIAPSWSWAGVQKEVSYAYLRQKARGSPRYYPEFDINNSDCVLDSHHNPFGTVSAGWLRLKGPALPATLAALADRKPPLIRGKLQTDGIPNADRADLMDFIADDPVTLQGRVGHRVWLLPVVQRSTRDTWSLALVLAEPFSMTSKGRSGVDDLPDTVRNHHTVLQRVGLMESYCHDDLQHDRYSEEIDFYLI</sequence>
<gene>
    <name evidence="2" type="ORF">B0I36DRAFT_299823</name>
</gene>
<organism evidence="2 3">
    <name type="scientific">Microdochium trichocladiopsis</name>
    <dbReference type="NCBI Taxonomy" id="1682393"/>
    <lineage>
        <taxon>Eukaryota</taxon>
        <taxon>Fungi</taxon>
        <taxon>Dikarya</taxon>
        <taxon>Ascomycota</taxon>
        <taxon>Pezizomycotina</taxon>
        <taxon>Sordariomycetes</taxon>
        <taxon>Xylariomycetidae</taxon>
        <taxon>Xylariales</taxon>
        <taxon>Microdochiaceae</taxon>
        <taxon>Microdochium</taxon>
    </lineage>
</organism>
<dbReference type="RefSeq" id="XP_046004915.1">
    <property type="nucleotide sequence ID" value="XM_046151990.1"/>
</dbReference>
<dbReference type="PANTHER" id="PTHR33112">
    <property type="entry name" value="DOMAIN PROTEIN, PUTATIVE-RELATED"/>
    <property type="match status" value="1"/>
</dbReference>
<feature type="domain" description="Heterokaryon incompatibility" evidence="1">
    <location>
        <begin position="93"/>
        <end position="246"/>
    </location>
</feature>
<proteinExistence type="predicted"/>
<evidence type="ECO:0000259" key="1">
    <source>
        <dbReference type="Pfam" id="PF06985"/>
    </source>
</evidence>
<evidence type="ECO:0000313" key="2">
    <source>
        <dbReference type="EMBL" id="KAH7012650.1"/>
    </source>
</evidence>
<dbReference type="PANTHER" id="PTHR33112:SF13">
    <property type="entry name" value="HETEROKARYON INCOMPATIBILITY DOMAIN-CONTAINING PROTEIN"/>
    <property type="match status" value="1"/>
</dbReference>
<evidence type="ECO:0000313" key="3">
    <source>
        <dbReference type="Proteomes" id="UP000756346"/>
    </source>
</evidence>
<name>A0A9P8XUF3_9PEZI</name>
<dbReference type="AlphaFoldDB" id="A0A9P8XUF3"/>
<protein>
    <submittedName>
        <fullName evidence="2">Heterokaryon incompatibility protein-domain-containing protein</fullName>
    </submittedName>
</protein>